<gene>
    <name evidence="1" type="ORF">GCL57_13705</name>
</gene>
<dbReference type="EMBL" id="WFLN01000010">
    <property type="protein sequence ID" value="KAB8028101.1"/>
    <property type="molecule type" value="Genomic_DNA"/>
</dbReference>
<protein>
    <submittedName>
        <fullName evidence="1">Uncharacterized protein</fullName>
    </submittedName>
</protein>
<dbReference type="RefSeq" id="WP_152213922.1">
    <property type="nucleotide sequence ID" value="NZ_WFLN01000010.1"/>
</dbReference>
<reference evidence="1 2" key="1">
    <citation type="submission" date="2019-10" db="EMBL/GenBank/DDBJ databases">
        <title>New genus of Silvanigrellaceae.</title>
        <authorList>
            <person name="Pitt A."/>
            <person name="Hahn M.W."/>
        </authorList>
    </citation>
    <scope>NUCLEOTIDE SEQUENCE [LARGE SCALE GENOMIC DNA]</scope>
    <source>
        <strain evidence="1 2">33A1-SZDP</strain>
    </source>
</reference>
<name>A0A833JAQ3_9BACT</name>
<organism evidence="1 2">
    <name type="scientific">Fluviispira multicolorata</name>
    <dbReference type="NCBI Taxonomy" id="2654512"/>
    <lineage>
        <taxon>Bacteria</taxon>
        <taxon>Pseudomonadati</taxon>
        <taxon>Bdellovibrionota</taxon>
        <taxon>Oligoflexia</taxon>
        <taxon>Silvanigrellales</taxon>
        <taxon>Silvanigrellaceae</taxon>
        <taxon>Fluviispira</taxon>
    </lineage>
</organism>
<evidence type="ECO:0000313" key="2">
    <source>
        <dbReference type="Proteomes" id="UP000442694"/>
    </source>
</evidence>
<proteinExistence type="predicted"/>
<evidence type="ECO:0000313" key="1">
    <source>
        <dbReference type="EMBL" id="KAB8028101.1"/>
    </source>
</evidence>
<dbReference type="AlphaFoldDB" id="A0A833JAQ3"/>
<comment type="caution">
    <text evidence="1">The sequence shown here is derived from an EMBL/GenBank/DDBJ whole genome shotgun (WGS) entry which is preliminary data.</text>
</comment>
<dbReference type="Proteomes" id="UP000442694">
    <property type="component" value="Unassembled WGS sequence"/>
</dbReference>
<keyword evidence="2" id="KW-1185">Reference proteome</keyword>
<accession>A0A833JAQ3</accession>
<sequence length="441" mass="50830">MKFTKYSKSTSFIFFLVLIDGCSLNIFSNDDSVPKGYEKFNFSPLYNPTELIRDSLDKSISSLNEIKPVFNQKTQTLDQHIDYFIIDNNSFKEILLEQSFTDFISQLPTFPDQDILKSAKKQIVSSFIMNAIPENLFDQNYQMDDLFLFKKYGSKTSEDKTAKVKIINSDLNDISINDNLAVKISTRIYYSRNLYESIIFPIIDDTISQSKSTWEFTLQCAQAQITNAKGIQYLVKPWPRIVILQTNSTSNLTDKYILIKNSLIKNSVDEFIFTPSTSFLQNTKRQFILNENGFPPSSTINNTLYAFNIPNSYGHNYSYFQDGMSSFFSHLSSLITDQDHAYNSYSSWQTLINKSYVEVSRKLNPDHSIPDYNKILSVHYLNKENNPVDISYSQDFQTGGIHYIDVKNVNKILLSYSKEKDAKYLGISENFLTNTCNSLMK</sequence>